<dbReference type="PANTHER" id="PTHR12820">
    <property type="entry name" value="VACUOLAR SORTING PROTEIN 53"/>
    <property type="match status" value="1"/>
</dbReference>
<evidence type="ECO:0000256" key="3">
    <source>
        <dbReference type="ARBA" id="ARBA00008628"/>
    </source>
</evidence>
<accession>R4XIV3</accession>
<evidence type="ECO:0000256" key="1">
    <source>
        <dbReference type="ARBA" id="ARBA00004150"/>
    </source>
</evidence>
<dbReference type="InterPro" id="IPR007234">
    <property type="entry name" value="Vps53_N"/>
</dbReference>
<evidence type="ECO:0000259" key="7">
    <source>
        <dbReference type="Pfam" id="PF04100"/>
    </source>
</evidence>
<proteinExistence type="inferred from homology"/>
<evidence type="ECO:0000313" key="10">
    <source>
        <dbReference type="Proteomes" id="UP000013776"/>
    </source>
</evidence>
<comment type="caution">
    <text evidence="9">The sequence shown here is derived from an EMBL/GenBank/DDBJ whole genome shotgun (WGS) entry which is preliminary data.</text>
</comment>
<evidence type="ECO:0000256" key="6">
    <source>
        <dbReference type="ARBA" id="ARBA00023136"/>
    </source>
</evidence>
<dbReference type="GO" id="GO:0000938">
    <property type="term" value="C:GARP complex"/>
    <property type="evidence" value="ECO:0007669"/>
    <property type="project" value="InterPro"/>
</dbReference>
<dbReference type="GO" id="GO:0042147">
    <property type="term" value="P:retrograde transport, endosome to Golgi"/>
    <property type="evidence" value="ECO:0007669"/>
    <property type="project" value="InterPro"/>
</dbReference>
<evidence type="ECO:0000256" key="5">
    <source>
        <dbReference type="ARBA" id="ARBA00023034"/>
    </source>
</evidence>
<feature type="domain" description="Vps53 N-terminal" evidence="7">
    <location>
        <begin position="22"/>
        <end position="396"/>
    </location>
</feature>
<reference evidence="9 10" key="1">
    <citation type="journal article" date="2013" name="MBio">
        <title>Genome sequencing of the plant pathogen Taphrina deformans, the causal agent of peach leaf curl.</title>
        <authorList>
            <person name="Cisse O.H."/>
            <person name="Almeida J.M.G.C.F."/>
            <person name="Fonseca A."/>
            <person name="Kumar A.A."/>
            <person name="Salojaervi J."/>
            <person name="Overmyer K."/>
            <person name="Hauser P.M."/>
            <person name="Pagni M."/>
        </authorList>
    </citation>
    <scope>NUCLEOTIDE SEQUENCE [LARGE SCALE GENOMIC DNA]</scope>
    <source>
        <strain evidence="10">PYCC 5710 / ATCC 11124 / CBS 356.35 / IMI 108563 / JCM 9778 / NBRC 8474</strain>
    </source>
</reference>
<dbReference type="InterPro" id="IPR031745">
    <property type="entry name" value="Vps53_C"/>
</dbReference>
<organism evidence="9 10">
    <name type="scientific">Taphrina deformans (strain PYCC 5710 / ATCC 11124 / CBS 356.35 / IMI 108563 / JCM 9778 / NBRC 8474)</name>
    <name type="common">Peach leaf curl fungus</name>
    <name type="synonym">Lalaria deformans</name>
    <dbReference type="NCBI Taxonomy" id="1097556"/>
    <lineage>
        <taxon>Eukaryota</taxon>
        <taxon>Fungi</taxon>
        <taxon>Dikarya</taxon>
        <taxon>Ascomycota</taxon>
        <taxon>Taphrinomycotina</taxon>
        <taxon>Taphrinomycetes</taxon>
        <taxon>Taphrinales</taxon>
        <taxon>Taphrinaceae</taxon>
        <taxon>Taphrina</taxon>
    </lineage>
</organism>
<dbReference type="GO" id="GO:0005829">
    <property type="term" value="C:cytosol"/>
    <property type="evidence" value="ECO:0007669"/>
    <property type="project" value="GOC"/>
</dbReference>
<comment type="subcellular location">
    <subcellularLocation>
        <location evidence="2">Endosome membrane</location>
        <topology evidence="2">Peripheral membrane protein</topology>
    </subcellularLocation>
    <subcellularLocation>
        <location evidence="1">Golgi apparatus</location>
        <location evidence="1">trans-Golgi network membrane</location>
        <topology evidence="1">Peripheral membrane protein</topology>
    </subcellularLocation>
</comment>
<evidence type="ECO:0000313" key="9">
    <source>
        <dbReference type="EMBL" id="CCG83298.1"/>
    </source>
</evidence>
<dbReference type="InterPro" id="IPR038260">
    <property type="entry name" value="Vps53_C_sf"/>
</dbReference>
<gene>
    <name evidence="9" type="ORF">TAPDE_003435</name>
</gene>
<protein>
    <submittedName>
        <fullName evidence="9">GARP complex subunit Vps53</fullName>
    </submittedName>
</protein>
<dbReference type="Proteomes" id="UP000013776">
    <property type="component" value="Unassembled WGS sequence"/>
</dbReference>
<name>R4XIV3_TAPDE</name>
<keyword evidence="5" id="KW-0333">Golgi apparatus</keyword>
<feature type="domain" description="Vps53 C-terminal" evidence="8">
    <location>
        <begin position="609"/>
        <end position="687"/>
    </location>
</feature>
<keyword evidence="6" id="KW-0472">Membrane</keyword>
<dbReference type="eggNOG" id="KOG2180">
    <property type="taxonomic scope" value="Eukaryota"/>
</dbReference>
<dbReference type="Pfam" id="PF16854">
    <property type="entry name" value="VPS53_C"/>
    <property type="match status" value="1"/>
</dbReference>
<dbReference type="EMBL" id="CAHR02000135">
    <property type="protein sequence ID" value="CCG83298.1"/>
    <property type="molecule type" value="Genomic_DNA"/>
</dbReference>
<evidence type="ECO:0000256" key="2">
    <source>
        <dbReference type="ARBA" id="ARBA00004481"/>
    </source>
</evidence>
<dbReference type="VEuPathDB" id="FungiDB:TAPDE_003435"/>
<evidence type="ECO:0000256" key="4">
    <source>
        <dbReference type="ARBA" id="ARBA00022753"/>
    </source>
</evidence>
<dbReference type="Gene3D" id="1.10.357.110">
    <property type="entry name" value="Vacuolar protein sorting-associated protein 53, C-terminus"/>
    <property type="match status" value="1"/>
</dbReference>
<comment type="similarity">
    <text evidence="3">Belongs to the VPS53 family.</text>
</comment>
<dbReference type="STRING" id="1097556.R4XIV3"/>
<dbReference type="InterPro" id="IPR039766">
    <property type="entry name" value="Vps53"/>
</dbReference>
<dbReference type="GO" id="GO:0010008">
    <property type="term" value="C:endosome membrane"/>
    <property type="evidence" value="ECO:0007669"/>
    <property type="project" value="UniProtKB-SubCell"/>
</dbReference>
<keyword evidence="10" id="KW-1185">Reference proteome</keyword>
<dbReference type="AlphaFoldDB" id="R4XIV3"/>
<evidence type="ECO:0000259" key="8">
    <source>
        <dbReference type="Pfam" id="PF16854"/>
    </source>
</evidence>
<sequence length="786" mass="89037">MDDGSVAEQSNEYHDPLESVHYQPSAHLNALFPSVESLTILPRIDSKLYRYEIELQRSIKELRATAQASKHDSEVRTKKVEVELKDLFQAVESIQERARTVEQGVSDMTRDIKKLDVTKKNLTATMTIIKRLQMLMTAFDQLQKLASGKKYAETASLLSAVIQLMTHFRAYRSIPQIALLSQNIADLQRSLLEKVSADFELYFSSGLSSQSKATLNQACELVDVLGEGARDRIIMWYTNSQLREYRNIFRSNEEAASLDNISRRYAWLKRIYKTYDEDHSAIFPESWRVLEHLVKSSCDTTREDLNTVLQKSTPDIKILLQALQESLDFEKYLTERATDGLRTPRASVDSVRSAHSEGSTTEKRIYGIRLSEVFEPYLGQFVEVQDKTLSSMLAGYRSAPWPDLDEQVLPSSADLFYFYLTTLTQCAELSNGEPLWQFARVMAKYLNEYAEKILNSKYQLGVVTVEEIIMVLKTSDYCGATTQQLEERMKASIAPQYVERVTYEHQNQTFLSLTNRSLTLLVSHLEKVIDNALKEMSKIPWSEVSEVGDQSQYVSLLIAGLLREGKRVLQNLGKEKFVRTFCDRVVEGFVNAYVASIGRCRPVSEIGAEQMLLDIHAIKVALLNLPGSETTASYTKLVNKQMLHLETLLKVLLSSATPPDGLIQNYLYLIQDKNTVNFIKVLDIKGVPKYQQQPILNKFITTLQSYESDLADRNPVLGNLSMVDARVSEDRKLDPSSFFRDQLGIGASQPVSRANTPAPERFGSQIGRIFSKRTVSGMNLSSNIGQ</sequence>
<dbReference type="PANTHER" id="PTHR12820:SF0">
    <property type="entry name" value="VACUOLAR PROTEIN SORTING-ASSOCIATED PROTEIN 53 HOMOLOG"/>
    <property type="match status" value="1"/>
</dbReference>
<dbReference type="OrthoDB" id="10261632at2759"/>
<dbReference type="Pfam" id="PF04100">
    <property type="entry name" value="Vps53_N"/>
    <property type="match status" value="1"/>
</dbReference>
<keyword evidence="4" id="KW-0967">Endosome</keyword>